<dbReference type="Proteomes" id="UP000011668">
    <property type="component" value="Unassembled WGS sequence"/>
</dbReference>
<dbReference type="EMBL" id="AFRT01000222">
    <property type="protein sequence ID" value="ELU45024.1"/>
    <property type="molecule type" value="Genomic_DNA"/>
</dbReference>
<feature type="region of interest" description="Disordered" evidence="1">
    <location>
        <begin position="59"/>
        <end position="79"/>
    </location>
</feature>
<dbReference type="HOGENOM" id="CLU_2607642_0_0_1"/>
<evidence type="ECO:0000313" key="2">
    <source>
        <dbReference type="EMBL" id="ELU45024.1"/>
    </source>
</evidence>
<dbReference type="AlphaFoldDB" id="L8X8Q0"/>
<gene>
    <name evidence="2" type="ORF">AG1IA_00948</name>
</gene>
<keyword evidence="3" id="KW-1185">Reference proteome</keyword>
<dbReference type="STRING" id="983506.L8X8Q0"/>
<protein>
    <submittedName>
        <fullName evidence="2">Uncharacterized protein</fullName>
    </submittedName>
</protein>
<reference evidence="2 3" key="1">
    <citation type="journal article" date="2013" name="Nat. Commun.">
        <title>The evolution and pathogenic mechanisms of the rice sheath blight pathogen.</title>
        <authorList>
            <person name="Zheng A."/>
            <person name="Lin R."/>
            <person name="Xu L."/>
            <person name="Qin P."/>
            <person name="Tang C."/>
            <person name="Ai P."/>
            <person name="Zhang D."/>
            <person name="Liu Y."/>
            <person name="Sun Z."/>
            <person name="Feng H."/>
            <person name="Wang Y."/>
            <person name="Chen Y."/>
            <person name="Liang X."/>
            <person name="Fu R."/>
            <person name="Li Q."/>
            <person name="Zhang J."/>
            <person name="Yu X."/>
            <person name="Xie Z."/>
            <person name="Ding L."/>
            <person name="Guan P."/>
            <person name="Tang J."/>
            <person name="Liang Y."/>
            <person name="Wang S."/>
            <person name="Deng Q."/>
            <person name="Li S."/>
            <person name="Zhu J."/>
            <person name="Wang L."/>
            <person name="Liu H."/>
            <person name="Li P."/>
        </authorList>
    </citation>
    <scope>NUCLEOTIDE SEQUENCE [LARGE SCALE GENOMIC DNA]</scope>
    <source>
        <strain evidence="3">AG-1 IA</strain>
    </source>
</reference>
<proteinExistence type="predicted"/>
<organism evidence="2 3">
    <name type="scientific">Thanatephorus cucumeris (strain AG1-IA)</name>
    <name type="common">Rice sheath blight fungus</name>
    <name type="synonym">Rhizoctonia solani</name>
    <dbReference type="NCBI Taxonomy" id="983506"/>
    <lineage>
        <taxon>Eukaryota</taxon>
        <taxon>Fungi</taxon>
        <taxon>Dikarya</taxon>
        <taxon>Basidiomycota</taxon>
        <taxon>Agaricomycotina</taxon>
        <taxon>Agaricomycetes</taxon>
        <taxon>Cantharellales</taxon>
        <taxon>Ceratobasidiaceae</taxon>
        <taxon>Rhizoctonia</taxon>
        <taxon>Rhizoctonia solani AG-1</taxon>
    </lineage>
</organism>
<sequence length="79" mass="9045">MPPKAEPMTRKRKRLSVSWFSSLDDSDIQILKTYGQGPYSAQIKKLEQDIKETQKRIAERMGVKESDTGLAPPNLWDIP</sequence>
<dbReference type="OrthoDB" id="1937997at2759"/>
<comment type="caution">
    <text evidence="2">The sequence shown here is derived from an EMBL/GenBank/DDBJ whole genome shotgun (WGS) entry which is preliminary data.</text>
</comment>
<accession>L8X8Q0</accession>
<evidence type="ECO:0000256" key="1">
    <source>
        <dbReference type="SAM" id="MobiDB-lite"/>
    </source>
</evidence>
<evidence type="ECO:0000313" key="3">
    <source>
        <dbReference type="Proteomes" id="UP000011668"/>
    </source>
</evidence>
<name>L8X8Q0_THACA</name>